<comment type="caution">
    <text evidence="6">The sequence shown here is derived from an EMBL/GenBank/DDBJ whole genome shotgun (WGS) entry which is preliminary data.</text>
</comment>
<dbReference type="GO" id="GO:0030288">
    <property type="term" value="C:outer membrane-bounded periplasmic space"/>
    <property type="evidence" value="ECO:0007669"/>
    <property type="project" value="TreeGrafter"/>
</dbReference>
<dbReference type="EMBL" id="RCCI01000006">
    <property type="protein sequence ID" value="RLJ63759.1"/>
    <property type="molecule type" value="Genomic_DNA"/>
</dbReference>
<dbReference type="InterPro" id="IPR052363">
    <property type="entry name" value="LPS_export_LptC"/>
</dbReference>
<dbReference type="NCBIfam" id="TIGR04409">
    <property type="entry name" value="LptC_YrbK"/>
    <property type="match status" value="1"/>
</dbReference>
<keyword evidence="5" id="KW-0472">Membrane</keyword>
<dbReference type="GO" id="GO:0015221">
    <property type="term" value="F:lipopolysaccharide transmembrane transporter activity"/>
    <property type="evidence" value="ECO:0007669"/>
    <property type="project" value="InterPro"/>
</dbReference>
<keyword evidence="1" id="KW-1003">Cell membrane</keyword>
<gene>
    <name evidence="6" type="ORF">DFR35_2391</name>
</gene>
<evidence type="ECO:0000256" key="1">
    <source>
        <dbReference type="ARBA" id="ARBA00022475"/>
    </source>
</evidence>
<keyword evidence="3" id="KW-0812">Transmembrane</keyword>
<evidence type="ECO:0000256" key="5">
    <source>
        <dbReference type="ARBA" id="ARBA00023136"/>
    </source>
</evidence>
<dbReference type="RefSeq" id="WP_121242679.1">
    <property type="nucleotide sequence ID" value="NZ_BHVV01000003.1"/>
</dbReference>
<dbReference type="PANTHER" id="PTHR37481">
    <property type="entry name" value="LIPOPOLYSACCHARIDE EXPORT SYSTEM PROTEIN LPTC"/>
    <property type="match status" value="1"/>
</dbReference>
<dbReference type="Pfam" id="PF06835">
    <property type="entry name" value="LptC"/>
    <property type="match status" value="1"/>
</dbReference>
<name>A0A497XBW3_9PROT</name>
<dbReference type="OrthoDB" id="8589410at2"/>
<evidence type="ECO:0000256" key="4">
    <source>
        <dbReference type="ARBA" id="ARBA00022989"/>
    </source>
</evidence>
<dbReference type="Proteomes" id="UP000268908">
    <property type="component" value="Unassembled WGS sequence"/>
</dbReference>
<organism evidence="6 7">
    <name type="scientific">Sulfurisoma sediminicola</name>
    <dbReference type="NCBI Taxonomy" id="1381557"/>
    <lineage>
        <taxon>Bacteria</taxon>
        <taxon>Pseudomonadati</taxon>
        <taxon>Pseudomonadota</taxon>
        <taxon>Betaproteobacteria</taxon>
        <taxon>Nitrosomonadales</taxon>
        <taxon>Sterolibacteriaceae</taxon>
        <taxon>Sulfurisoma</taxon>
    </lineage>
</organism>
<dbReference type="GO" id="GO:0005886">
    <property type="term" value="C:plasma membrane"/>
    <property type="evidence" value="ECO:0007669"/>
    <property type="project" value="InterPro"/>
</dbReference>
<evidence type="ECO:0000313" key="7">
    <source>
        <dbReference type="Proteomes" id="UP000268908"/>
    </source>
</evidence>
<dbReference type="InterPro" id="IPR026265">
    <property type="entry name" value="LptC"/>
</dbReference>
<dbReference type="AlphaFoldDB" id="A0A497XBW3"/>
<dbReference type="Gene3D" id="2.60.450.10">
    <property type="entry name" value="Lipopolysaccharide (LPS) transport protein A like domain"/>
    <property type="match status" value="1"/>
</dbReference>
<evidence type="ECO:0000256" key="2">
    <source>
        <dbReference type="ARBA" id="ARBA00022519"/>
    </source>
</evidence>
<sequence length="191" mass="20473">MKHTGSLFPLLLVGVLAALTFWLQTISEGPAGDRSGRHRHDPDFIIDSFSVRSFGSAGTLQNTLSATRMLHYPDDDTTTVIAPRVIFHATPPTQLSAEQALVSKDAKQVRLEKNVRLVRGAESGGLPIEASTERLDVVPDLETASTDTPVTITQGRSVVTGSGLIADNKTRQTTLLGPVRGVIHRDAGKTP</sequence>
<proteinExistence type="predicted"/>
<evidence type="ECO:0000256" key="3">
    <source>
        <dbReference type="ARBA" id="ARBA00022692"/>
    </source>
</evidence>
<reference evidence="6 7" key="1">
    <citation type="submission" date="2018-10" db="EMBL/GenBank/DDBJ databases">
        <title>Genomic Encyclopedia of Type Strains, Phase IV (KMG-IV): sequencing the most valuable type-strain genomes for metagenomic binning, comparative biology and taxonomic classification.</title>
        <authorList>
            <person name="Goeker M."/>
        </authorList>
    </citation>
    <scope>NUCLEOTIDE SEQUENCE [LARGE SCALE GENOMIC DNA]</scope>
    <source>
        <strain evidence="6 7">DSM 26916</strain>
    </source>
</reference>
<dbReference type="PANTHER" id="PTHR37481:SF1">
    <property type="entry name" value="LIPOPOLYSACCHARIDE EXPORT SYSTEM PROTEIN LPTC"/>
    <property type="match status" value="1"/>
</dbReference>
<protein>
    <submittedName>
        <fullName evidence="6">Lipopolysaccharide export system protein LptC</fullName>
    </submittedName>
</protein>
<keyword evidence="7" id="KW-1185">Reference proteome</keyword>
<accession>A0A497XBW3</accession>
<dbReference type="GO" id="GO:0017089">
    <property type="term" value="F:glycolipid transfer activity"/>
    <property type="evidence" value="ECO:0007669"/>
    <property type="project" value="TreeGrafter"/>
</dbReference>
<keyword evidence="2" id="KW-0997">Cell inner membrane</keyword>
<dbReference type="InterPro" id="IPR010664">
    <property type="entry name" value="LipoPS_assembly_LptC-rel"/>
</dbReference>
<evidence type="ECO:0000313" key="6">
    <source>
        <dbReference type="EMBL" id="RLJ63759.1"/>
    </source>
</evidence>
<keyword evidence="4" id="KW-1133">Transmembrane helix</keyword>